<dbReference type="Proteomes" id="UP000182658">
    <property type="component" value="Unassembled WGS sequence"/>
</dbReference>
<feature type="signal peptide" evidence="1">
    <location>
        <begin position="1"/>
        <end position="19"/>
    </location>
</feature>
<dbReference type="InParanoid" id="A0A1J7IKZ9"/>
<feature type="chain" id="PRO_5012611198" description="Ecp2 effector protein-like domain-containing protein" evidence="1">
    <location>
        <begin position="20"/>
        <end position="169"/>
    </location>
</feature>
<dbReference type="EMBL" id="KV875099">
    <property type="protein sequence ID" value="OIW27963.1"/>
    <property type="molecule type" value="Genomic_DNA"/>
</dbReference>
<accession>A0A1J7IKZ9</accession>
<keyword evidence="4" id="KW-1185">Reference proteome</keyword>
<dbReference type="OrthoDB" id="73875at2759"/>
<gene>
    <name evidence="3" type="ORF">CONLIGDRAFT_634289</name>
</gene>
<dbReference type="STRING" id="1408157.A0A1J7IKZ9"/>
<evidence type="ECO:0000259" key="2">
    <source>
        <dbReference type="Pfam" id="PF14856"/>
    </source>
</evidence>
<dbReference type="Pfam" id="PF14856">
    <property type="entry name" value="Hce2"/>
    <property type="match status" value="1"/>
</dbReference>
<evidence type="ECO:0000256" key="1">
    <source>
        <dbReference type="SAM" id="SignalP"/>
    </source>
</evidence>
<sequence>MLLKRVLASLAVLFAAVNAAPVSQSDAVSAKETAPFARFVASQNSTTNSTTSINDCGDSIFYFQTSDSSPLSSDCLQIATNIAGGGSWEVETLTGKHHQLVQYGTCAFGVTVSSSDLFVYIGNQDIIDLIRESVDVFGDSGKVGARGRMRCQAGLLEEWVNWDIYHNGT</sequence>
<evidence type="ECO:0000313" key="4">
    <source>
        <dbReference type="Proteomes" id="UP000182658"/>
    </source>
</evidence>
<proteinExistence type="predicted"/>
<name>A0A1J7IKZ9_9PEZI</name>
<reference evidence="3 4" key="1">
    <citation type="submission" date="2016-10" db="EMBL/GenBank/DDBJ databases">
        <title>Draft genome sequence of Coniochaeta ligniaria NRRL30616, a lignocellulolytic fungus for bioabatement of inhibitors in plant biomass hydrolysates.</title>
        <authorList>
            <consortium name="DOE Joint Genome Institute"/>
            <person name="Jimenez D.J."/>
            <person name="Hector R.E."/>
            <person name="Riley R."/>
            <person name="Sun H."/>
            <person name="Grigoriev I.V."/>
            <person name="Van Elsas J.D."/>
            <person name="Nichols N.N."/>
        </authorList>
    </citation>
    <scope>NUCLEOTIDE SEQUENCE [LARGE SCALE GENOMIC DNA]</scope>
    <source>
        <strain evidence="3 4">NRRL 30616</strain>
    </source>
</reference>
<dbReference type="AlphaFoldDB" id="A0A1J7IKZ9"/>
<protein>
    <recommendedName>
        <fullName evidence="2">Ecp2 effector protein-like domain-containing protein</fullName>
    </recommendedName>
</protein>
<dbReference type="InterPro" id="IPR029226">
    <property type="entry name" value="Ecp2-like"/>
</dbReference>
<organism evidence="3 4">
    <name type="scientific">Coniochaeta ligniaria NRRL 30616</name>
    <dbReference type="NCBI Taxonomy" id="1408157"/>
    <lineage>
        <taxon>Eukaryota</taxon>
        <taxon>Fungi</taxon>
        <taxon>Dikarya</taxon>
        <taxon>Ascomycota</taxon>
        <taxon>Pezizomycotina</taxon>
        <taxon>Sordariomycetes</taxon>
        <taxon>Sordariomycetidae</taxon>
        <taxon>Coniochaetales</taxon>
        <taxon>Coniochaetaceae</taxon>
        <taxon>Coniochaeta</taxon>
    </lineage>
</organism>
<evidence type="ECO:0000313" key="3">
    <source>
        <dbReference type="EMBL" id="OIW27963.1"/>
    </source>
</evidence>
<feature type="domain" description="Ecp2 effector protein-like" evidence="2">
    <location>
        <begin position="55"/>
        <end position="151"/>
    </location>
</feature>
<keyword evidence="1" id="KW-0732">Signal</keyword>